<dbReference type="OrthoDB" id="9803773at2"/>
<comment type="subunit">
    <text evidence="12">Monomer. Interacts with DnaB.</text>
</comment>
<dbReference type="InterPro" id="IPR034151">
    <property type="entry name" value="TOPRIM_DnaG_bac"/>
</dbReference>
<dbReference type="SUPFAM" id="SSF56731">
    <property type="entry name" value="DNA primase core"/>
    <property type="match status" value="1"/>
</dbReference>
<dbReference type="RefSeq" id="WP_075071717.1">
    <property type="nucleotide sequence ID" value="NZ_DF967972.1"/>
</dbReference>
<dbReference type="GO" id="GO:0003677">
    <property type="term" value="F:DNA binding"/>
    <property type="evidence" value="ECO:0007669"/>
    <property type="project" value="UniProtKB-KW"/>
</dbReference>
<keyword evidence="1 12" id="KW-0240">DNA-directed RNA polymerase</keyword>
<evidence type="ECO:0000256" key="1">
    <source>
        <dbReference type="ARBA" id="ARBA00022478"/>
    </source>
</evidence>
<evidence type="ECO:0000256" key="12">
    <source>
        <dbReference type="HAMAP-Rule" id="MF_00974"/>
    </source>
</evidence>
<dbReference type="SUPFAM" id="SSF57783">
    <property type="entry name" value="Zinc beta-ribbon"/>
    <property type="match status" value="1"/>
</dbReference>
<dbReference type="SMART" id="SM00400">
    <property type="entry name" value="ZnF_CHCC"/>
    <property type="match status" value="1"/>
</dbReference>
<keyword evidence="3 12" id="KW-0808">Transferase</keyword>
<dbReference type="EMBL" id="DF967972">
    <property type="protein sequence ID" value="GAP12274.1"/>
    <property type="molecule type" value="Genomic_DNA"/>
</dbReference>
<comment type="caution">
    <text evidence="12">Lacks conserved residue(s) required for the propagation of feature annotation.</text>
</comment>
<accession>A0A0S7BE76</accession>
<keyword evidence="4 12" id="KW-0548">Nucleotidyltransferase</keyword>
<dbReference type="InterPro" id="IPR006295">
    <property type="entry name" value="DNA_primase_DnaG"/>
</dbReference>
<dbReference type="Pfam" id="PF08275">
    <property type="entry name" value="DNAG_N"/>
    <property type="match status" value="1"/>
</dbReference>
<feature type="coiled-coil region" evidence="15">
    <location>
        <begin position="587"/>
        <end position="633"/>
    </location>
</feature>
<evidence type="ECO:0000313" key="18">
    <source>
        <dbReference type="Proteomes" id="UP000055060"/>
    </source>
</evidence>
<feature type="domain" description="Toprim" evidence="16">
    <location>
        <begin position="256"/>
        <end position="340"/>
    </location>
</feature>
<dbReference type="PANTHER" id="PTHR30313:SF2">
    <property type="entry name" value="DNA PRIMASE"/>
    <property type="match status" value="1"/>
</dbReference>
<evidence type="ECO:0000256" key="14">
    <source>
        <dbReference type="PIRSR" id="PIRSR002811-1"/>
    </source>
</evidence>
<dbReference type="GO" id="GO:0000428">
    <property type="term" value="C:DNA-directed RNA polymerase complex"/>
    <property type="evidence" value="ECO:0007669"/>
    <property type="project" value="UniProtKB-KW"/>
</dbReference>
<evidence type="ECO:0000256" key="2">
    <source>
        <dbReference type="ARBA" id="ARBA00022515"/>
    </source>
</evidence>
<name>A0A0S7BE76_9CHLR</name>
<dbReference type="EC" id="2.7.7.101" evidence="12"/>
<proteinExistence type="inferred from homology"/>
<dbReference type="InterPro" id="IPR013264">
    <property type="entry name" value="DNAG_N"/>
</dbReference>
<evidence type="ECO:0000256" key="5">
    <source>
        <dbReference type="ARBA" id="ARBA00022705"/>
    </source>
</evidence>
<dbReference type="PANTHER" id="PTHR30313">
    <property type="entry name" value="DNA PRIMASE"/>
    <property type="match status" value="1"/>
</dbReference>
<dbReference type="Pfam" id="PF10410">
    <property type="entry name" value="DnaB_bind"/>
    <property type="match status" value="1"/>
</dbReference>
<dbReference type="Pfam" id="PF01807">
    <property type="entry name" value="Zn_ribbon_DnaG"/>
    <property type="match status" value="1"/>
</dbReference>
<dbReference type="PROSITE" id="PS50880">
    <property type="entry name" value="TOPRIM"/>
    <property type="match status" value="1"/>
</dbReference>
<dbReference type="CDD" id="cd03364">
    <property type="entry name" value="TOPRIM_DnaG_primases"/>
    <property type="match status" value="1"/>
</dbReference>
<dbReference type="NCBIfam" id="TIGR01391">
    <property type="entry name" value="dnaG"/>
    <property type="match status" value="1"/>
</dbReference>
<dbReference type="InterPro" id="IPR050219">
    <property type="entry name" value="DnaG_primase"/>
</dbReference>
<keyword evidence="11 12" id="KW-0804">Transcription</keyword>
<dbReference type="Pfam" id="PF13662">
    <property type="entry name" value="Toprim_4"/>
    <property type="match status" value="1"/>
</dbReference>
<evidence type="ECO:0000313" key="17">
    <source>
        <dbReference type="EMBL" id="GAP12274.1"/>
    </source>
</evidence>
<dbReference type="GO" id="GO:0003899">
    <property type="term" value="F:DNA-directed RNA polymerase activity"/>
    <property type="evidence" value="ECO:0007669"/>
    <property type="project" value="UniProtKB-UniRule"/>
</dbReference>
<dbReference type="FunFam" id="3.40.1360.10:FF:000002">
    <property type="entry name" value="DNA primase"/>
    <property type="match status" value="1"/>
</dbReference>
<dbReference type="InterPro" id="IPR019475">
    <property type="entry name" value="DNA_primase_DnaB-bd"/>
</dbReference>
<dbReference type="GO" id="GO:0006269">
    <property type="term" value="P:DNA replication, synthesis of primer"/>
    <property type="evidence" value="ECO:0007669"/>
    <property type="project" value="UniProtKB-UniRule"/>
</dbReference>
<evidence type="ECO:0000256" key="7">
    <source>
        <dbReference type="ARBA" id="ARBA00022771"/>
    </source>
</evidence>
<dbReference type="InterPro" id="IPR037068">
    <property type="entry name" value="DNA_primase_core_N_sf"/>
</dbReference>
<gene>
    <name evidence="12" type="primary">dnaG</name>
    <name evidence="17" type="ORF">LARV_00005</name>
</gene>
<keyword evidence="6 13" id="KW-0479">Metal-binding</keyword>
<keyword evidence="10 12" id="KW-0238">DNA-binding</keyword>
<keyword evidence="8 13" id="KW-0862">Zinc</keyword>
<evidence type="ECO:0000256" key="11">
    <source>
        <dbReference type="ARBA" id="ARBA00023163"/>
    </source>
</evidence>
<dbReference type="GO" id="GO:0008270">
    <property type="term" value="F:zinc ion binding"/>
    <property type="evidence" value="ECO:0007669"/>
    <property type="project" value="UniProtKB-KW"/>
</dbReference>
<comment type="catalytic activity">
    <reaction evidence="12">
        <text>ssDNA + n NTP = ssDNA/pppN(pN)n-1 hybrid + (n-1) diphosphate.</text>
        <dbReference type="EC" id="2.7.7.101"/>
    </reaction>
</comment>
<dbReference type="PIRSF" id="PIRSF002811">
    <property type="entry name" value="DnaG"/>
    <property type="match status" value="1"/>
</dbReference>
<dbReference type="InterPro" id="IPR036977">
    <property type="entry name" value="DNA_primase_Znf_CHC2"/>
</dbReference>
<dbReference type="Gene3D" id="3.90.580.10">
    <property type="entry name" value="Zinc finger, CHC2-type domain"/>
    <property type="match status" value="1"/>
</dbReference>
<keyword evidence="2 12" id="KW-0639">Primosome</keyword>
<dbReference type="InterPro" id="IPR002694">
    <property type="entry name" value="Znf_CHC2"/>
</dbReference>
<keyword evidence="18" id="KW-1185">Reference proteome</keyword>
<evidence type="ECO:0000256" key="3">
    <source>
        <dbReference type="ARBA" id="ARBA00022679"/>
    </source>
</evidence>
<dbReference type="InterPro" id="IPR030846">
    <property type="entry name" value="DnaG_bac"/>
</dbReference>
<dbReference type="STRING" id="360412.LARV_00005"/>
<comment type="cofactor">
    <cofactor evidence="13 14">
        <name>Zn(2+)</name>
        <dbReference type="ChEBI" id="CHEBI:29105"/>
    </cofactor>
    <text evidence="13 14">Binds 1 zinc ion per monomer.</text>
</comment>
<dbReference type="AlphaFoldDB" id="A0A0S7BE76"/>
<keyword evidence="15" id="KW-0175">Coiled coil</keyword>
<keyword evidence="9" id="KW-0460">Magnesium</keyword>
<dbReference type="Gene3D" id="3.90.980.10">
    <property type="entry name" value="DNA primase, catalytic core, N-terminal domain"/>
    <property type="match status" value="1"/>
</dbReference>
<evidence type="ECO:0000256" key="8">
    <source>
        <dbReference type="ARBA" id="ARBA00022833"/>
    </source>
</evidence>
<evidence type="ECO:0000256" key="6">
    <source>
        <dbReference type="ARBA" id="ARBA00022723"/>
    </source>
</evidence>
<evidence type="ECO:0000256" key="13">
    <source>
        <dbReference type="PIRNR" id="PIRNR002811"/>
    </source>
</evidence>
<reference evidence="17" key="1">
    <citation type="submission" date="2015-07" db="EMBL/GenBank/DDBJ databases">
        <title>Draft Genome Sequences of Anaerolinea thermolimosa IMO-1, Bellilinea caldifistulae GOMI-1, Leptolinea tardivitalis YMTK-2, Levilinea saccharolytica KIBI-1,Longilinea arvoryzae KOME-1, Previously Described as Members of the Anaerolineaceae (Chloroflexi).</title>
        <authorList>
            <person name="Sekiguchi Y."/>
            <person name="Ohashi A."/>
            <person name="Matsuura N."/>
            <person name="Tourlousse M.D."/>
        </authorList>
    </citation>
    <scope>NUCLEOTIDE SEQUENCE [LARGE SCALE GENOMIC DNA]</scope>
    <source>
        <strain evidence="17">KOME-1</strain>
    </source>
</reference>
<keyword evidence="7 14" id="KW-0863">Zinc-finger</keyword>
<comment type="similarity">
    <text evidence="12 13">Belongs to the DnaG primase family.</text>
</comment>
<evidence type="ECO:0000259" key="16">
    <source>
        <dbReference type="PROSITE" id="PS50880"/>
    </source>
</evidence>
<evidence type="ECO:0000256" key="10">
    <source>
        <dbReference type="ARBA" id="ARBA00023125"/>
    </source>
</evidence>
<evidence type="ECO:0000256" key="9">
    <source>
        <dbReference type="ARBA" id="ARBA00022842"/>
    </source>
</evidence>
<dbReference type="SMART" id="SM00493">
    <property type="entry name" value="TOPRIM"/>
    <property type="match status" value="1"/>
</dbReference>
<dbReference type="Proteomes" id="UP000055060">
    <property type="component" value="Unassembled WGS sequence"/>
</dbReference>
<sequence length="638" mass="72548">MTAIDDIKSRIDIVDLVSETVKLRRSGKNYTGFCPFHTNTRTPAFVVFPESGTWRCFGQCNEGGDIFRFVMKKEGWDFPETLRFLAEKAGVQLEPVTPQRQQTEQVNERLQGLLEEAVNFYRHHLLQTPAGQPALAYLTKRGLTQATIETFGLGYAPEGWENSLQYFRGKGYSNDEMLRAGLVTERQEREGTYDRFRNRIMFPIRDAMGHMAGFGARILDPNDVPKFLNSPQTALFDKGRLLYGLDQARKMIRSQDQVVIVEGYLDVIVLHQAGFSNAVSPMGTALTEDQMRLLKRFTRRFVLALDPDAAGDKATLRGLEIARQSLDHNDEIAFDARGLLRHEARLQADVRVTTLPPGMDPDEVVLRDPEEWRKILEAAKPIVAHVMDTLAAGRDLEDPKTKTEVAAQVLPLIEDVPSPVERDTYRQRLARMLKVDVRALQGVAPAAAPGQRRKPVIKTERPGRRTQAIPATSGQRAAAMEAHCLHLLLRQPDIIYQVDRFLQQNGLGRFSEADFELSDHQQIVHLLLESMAQDRLEINKYLQENLPDSLEDTWQALTVDMTYGEPTSEKRFEDLVRTIMDLRLLKIDQSIQQIRFLQEDLQDQEENLDLNPYQELIGQSAQARNRLEKALAKPLIPD</sequence>
<evidence type="ECO:0000256" key="15">
    <source>
        <dbReference type="SAM" id="Coils"/>
    </source>
</evidence>
<evidence type="ECO:0000256" key="4">
    <source>
        <dbReference type="ARBA" id="ARBA00022695"/>
    </source>
</evidence>
<comment type="function">
    <text evidence="12 13">RNA polymerase that catalyzes the synthesis of short RNA molecules used as primers for DNA polymerase during DNA replication.</text>
</comment>
<dbReference type="GO" id="GO:1990077">
    <property type="term" value="C:primosome complex"/>
    <property type="evidence" value="ECO:0007669"/>
    <property type="project" value="UniProtKB-KW"/>
</dbReference>
<protein>
    <recommendedName>
        <fullName evidence="12 13">DNA primase</fullName>
        <ecNumber evidence="12">2.7.7.101</ecNumber>
    </recommendedName>
</protein>
<feature type="zinc finger region" description="CHC2-type" evidence="14">
    <location>
        <begin position="34"/>
        <end position="60"/>
    </location>
</feature>
<dbReference type="GO" id="GO:0005737">
    <property type="term" value="C:cytoplasm"/>
    <property type="evidence" value="ECO:0007669"/>
    <property type="project" value="TreeGrafter"/>
</dbReference>
<dbReference type="Gene3D" id="3.40.1360.10">
    <property type="match status" value="1"/>
</dbReference>
<dbReference type="HAMAP" id="MF_00974">
    <property type="entry name" value="DNA_primase_DnaG"/>
    <property type="match status" value="1"/>
</dbReference>
<organism evidence="17">
    <name type="scientific">Longilinea arvoryzae</name>
    <dbReference type="NCBI Taxonomy" id="360412"/>
    <lineage>
        <taxon>Bacteria</taxon>
        <taxon>Bacillati</taxon>
        <taxon>Chloroflexota</taxon>
        <taxon>Anaerolineae</taxon>
        <taxon>Anaerolineales</taxon>
        <taxon>Anaerolineaceae</taxon>
        <taxon>Longilinea</taxon>
    </lineage>
</organism>
<keyword evidence="5 12" id="KW-0235">DNA replication</keyword>
<dbReference type="InterPro" id="IPR006171">
    <property type="entry name" value="TOPRIM_dom"/>
</dbReference>
<dbReference type="FunFam" id="3.90.980.10:FF:000001">
    <property type="entry name" value="DNA primase"/>
    <property type="match status" value="1"/>
</dbReference>